<evidence type="ECO:0000256" key="7">
    <source>
        <dbReference type="SAM" id="Phobius"/>
    </source>
</evidence>
<keyword evidence="3 7" id="KW-0812">Transmembrane</keyword>
<evidence type="ECO:0000256" key="2">
    <source>
        <dbReference type="ARBA" id="ARBA00022448"/>
    </source>
</evidence>
<name>A0A2N9JAV1_9ACTN</name>
<dbReference type="GO" id="GO:0055085">
    <property type="term" value="P:transmembrane transport"/>
    <property type="evidence" value="ECO:0007669"/>
    <property type="project" value="InterPro"/>
</dbReference>
<proteinExistence type="predicted"/>
<dbReference type="Proteomes" id="UP000238164">
    <property type="component" value="Chromosome 1"/>
</dbReference>
<dbReference type="PANTHER" id="PTHR43652:SF2">
    <property type="entry name" value="BASIC AMINO ACID ANTIPORTER YFCC-RELATED"/>
    <property type="match status" value="1"/>
</dbReference>
<keyword evidence="2" id="KW-0813">Transport</keyword>
<dbReference type="InterPro" id="IPR004680">
    <property type="entry name" value="Cit_transptr-like_dom"/>
</dbReference>
<evidence type="ECO:0000256" key="5">
    <source>
        <dbReference type="ARBA" id="ARBA00022989"/>
    </source>
</evidence>
<evidence type="ECO:0000256" key="3">
    <source>
        <dbReference type="ARBA" id="ARBA00022692"/>
    </source>
</evidence>
<accession>A0A2N9JAV1</accession>
<evidence type="ECO:0000313" key="10">
    <source>
        <dbReference type="Proteomes" id="UP000238164"/>
    </source>
</evidence>
<evidence type="ECO:0000313" key="9">
    <source>
        <dbReference type="EMBL" id="SPD85297.1"/>
    </source>
</evidence>
<dbReference type="EMBL" id="LT985188">
    <property type="protein sequence ID" value="SPD85297.1"/>
    <property type="molecule type" value="Genomic_DNA"/>
</dbReference>
<dbReference type="Pfam" id="PF03600">
    <property type="entry name" value="CitMHS"/>
    <property type="match status" value="1"/>
</dbReference>
<feature type="transmembrane region" description="Helical" evidence="7">
    <location>
        <begin position="37"/>
        <end position="60"/>
    </location>
</feature>
<feature type="domain" description="Citrate transporter-like" evidence="8">
    <location>
        <begin position="1"/>
        <end position="94"/>
    </location>
</feature>
<evidence type="ECO:0000256" key="1">
    <source>
        <dbReference type="ARBA" id="ARBA00004141"/>
    </source>
</evidence>
<dbReference type="KEGG" id="mgg:MPLG2_0261"/>
<gene>
    <name evidence="9" type="ORF">MPLG2_0261</name>
</gene>
<comment type="subcellular location">
    <subcellularLocation>
        <location evidence="1">Membrane</location>
        <topology evidence="1">Multi-pass membrane protein</topology>
    </subcellularLocation>
</comment>
<dbReference type="PANTHER" id="PTHR43652">
    <property type="entry name" value="BASIC AMINO ACID ANTIPORTER YFCC-RELATED"/>
    <property type="match status" value="1"/>
</dbReference>
<sequence length="98" mass="10463">MLTVVLGQLISNTATVLIMVPIATVLAADLHVSVLPLMMALTVAGAASFLTPVATAANTIIMEPDGYRFGDYWKLGLPLLLFLTVAVLWVPLLWPFAP</sequence>
<organism evidence="9 10">
    <name type="scientific">Micropruina glycogenica</name>
    <dbReference type="NCBI Taxonomy" id="75385"/>
    <lineage>
        <taxon>Bacteria</taxon>
        <taxon>Bacillati</taxon>
        <taxon>Actinomycetota</taxon>
        <taxon>Actinomycetes</taxon>
        <taxon>Propionibacteriales</taxon>
        <taxon>Nocardioidaceae</taxon>
        <taxon>Micropruina</taxon>
    </lineage>
</organism>
<dbReference type="InterPro" id="IPR051679">
    <property type="entry name" value="DASS-Related_Transporters"/>
</dbReference>
<keyword evidence="5 7" id="KW-1133">Transmembrane helix</keyword>
<reference evidence="9 10" key="1">
    <citation type="submission" date="2018-02" db="EMBL/GenBank/DDBJ databases">
        <authorList>
            <person name="Cohen D.B."/>
            <person name="Kent A.D."/>
        </authorList>
    </citation>
    <scope>NUCLEOTIDE SEQUENCE [LARGE SCALE GENOMIC DNA]</scope>
    <source>
        <strain evidence="9">1</strain>
    </source>
</reference>
<evidence type="ECO:0000256" key="6">
    <source>
        <dbReference type="ARBA" id="ARBA00023136"/>
    </source>
</evidence>
<keyword evidence="4" id="KW-0677">Repeat</keyword>
<evidence type="ECO:0000256" key="4">
    <source>
        <dbReference type="ARBA" id="ARBA00022737"/>
    </source>
</evidence>
<dbReference type="AlphaFoldDB" id="A0A2N9JAV1"/>
<keyword evidence="6 7" id="KW-0472">Membrane</keyword>
<keyword evidence="10" id="KW-1185">Reference proteome</keyword>
<protein>
    <recommendedName>
        <fullName evidence="8">Citrate transporter-like domain-containing protein</fullName>
    </recommendedName>
</protein>
<dbReference type="GO" id="GO:0005886">
    <property type="term" value="C:plasma membrane"/>
    <property type="evidence" value="ECO:0007669"/>
    <property type="project" value="TreeGrafter"/>
</dbReference>
<evidence type="ECO:0000259" key="8">
    <source>
        <dbReference type="Pfam" id="PF03600"/>
    </source>
</evidence>
<feature type="transmembrane region" description="Helical" evidence="7">
    <location>
        <begin position="72"/>
        <end position="94"/>
    </location>
</feature>